<dbReference type="RefSeq" id="WP_220207661.1">
    <property type="nucleotide sequence ID" value="NZ_BNJK01000001.1"/>
</dbReference>
<protein>
    <recommendedName>
        <fullName evidence="9">Hydroxyacid dehydrogenase</fullName>
    </recommendedName>
</protein>
<keyword evidence="3" id="KW-0520">NAD</keyword>
<dbReference type="GO" id="GO:0016616">
    <property type="term" value="F:oxidoreductase activity, acting on the CH-OH group of donors, NAD or NADP as acceptor"/>
    <property type="evidence" value="ECO:0007669"/>
    <property type="project" value="InterPro"/>
</dbReference>
<accession>A0A8J3N617</accession>
<dbReference type="InterPro" id="IPR029753">
    <property type="entry name" value="D-isomer_DH_CS"/>
</dbReference>
<dbReference type="EMBL" id="BNJK01000001">
    <property type="protein sequence ID" value="GHO97073.1"/>
    <property type="molecule type" value="Genomic_DNA"/>
</dbReference>
<comment type="caution">
    <text evidence="7">The sequence shown here is derived from an EMBL/GenBank/DDBJ whole genome shotgun (WGS) entry which is preliminary data.</text>
</comment>
<evidence type="ECO:0008006" key="9">
    <source>
        <dbReference type="Google" id="ProtNLM"/>
    </source>
</evidence>
<dbReference type="PROSITE" id="PS00671">
    <property type="entry name" value="D_2_HYDROXYACID_DH_3"/>
    <property type="match status" value="1"/>
</dbReference>
<dbReference type="CDD" id="cd12173">
    <property type="entry name" value="PGDH_4"/>
    <property type="match status" value="1"/>
</dbReference>
<dbReference type="FunFam" id="3.40.50.720:FF:000203">
    <property type="entry name" value="D-3-phosphoglycerate dehydrogenase (SerA)"/>
    <property type="match status" value="1"/>
</dbReference>
<feature type="domain" description="D-isomer specific 2-hydroxyacid dehydrogenase catalytic" evidence="5">
    <location>
        <begin position="10"/>
        <end position="318"/>
    </location>
</feature>
<proteinExistence type="inferred from homology"/>
<evidence type="ECO:0000259" key="6">
    <source>
        <dbReference type="Pfam" id="PF02826"/>
    </source>
</evidence>
<evidence type="ECO:0000313" key="8">
    <source>
        <dbReference type="Proteomes" id="UP000597444"/>
    </source>
</evidence>
<evidence type="ECO:0000256" key="2">
    <source>
        <dbReference type="ARBA" id="ARBA00023002"/>
    </source>
</evidence>
<dbReference type="Pfam" id="PF00389">
    <property type="entry name" value="2-Hacid_dh"/>
    <property type="match status" value="1"/>
</dbReference>
<dbReference type="PANTHER" id="PTHR42789">
    <property type="entry name" value="D-ISOMER SPECIFIC 2-HYDROXYACID DEHYDROGENASE FAMILY PROTEIN (AFU_ORTHOLOGUE AFUA_6G10090)"/>
    <property type="match status" value="1"/>
</dbReference>
<dbReference type="InterPro" id="IPR050857">
    <property type="entry name" value="D-2-hydroxyacid_DH"/>
</dbReference>
<feature type="domain" description="D-isomer specific 2-hydroxyacid dehydrogenase NAD-binding" evidence="6">
    <location>
        <begin position="107"/>
        <end position="286"/>
    </location>
</feature>
<name>A0A8J3N617_9CHLR</name>
<evidence type="ECO:0000259" key="5">
    <source>
        <dbReference type="Pfam" id="PF00389"/>
    </source>
</evidence>
<reference evidence="7" key="1">
    <citation type="submission" date="2020-10" db="EMBL/GenBank/DDBJ databases">
        <title>Taxonomic study of unclassified bacteria belonging to the class Ktedonobacteria.</title>
        <authorList>
            <person name="Yabe S."/>
            <person name="Wang C.M."/>
            <person name="Zheng Y."/>
            <person name="Sakai Y."/>
            <person name="Cavaletti L."/>
            <person name="Monciardini P."/>
            <person name="Donadio S."/>
        </authorList>
    </citation>
    <scope>NUCLEOTIDE SEQUENCE</scope>
    <source>
        <strain evidence="7">ID150040</strain>
    </source>
</reference>
<gene>
    <name evidence="7" type="ORF">KSF_071210</name>
</gene>
<evidence type="ECO:0000313" key="7">
    <source>
        <dbReference type="EMBL" id="GHO97073.1"/>
    </source>
</evidence>
<dbReference type="AlphaFoldDB" id="A0A8J3N617"/>
<evidence type="ECO:0000256" key="3">
    <source>
        <dbReference type="ARBA" id="ARBA00023027"/>
    </source>
</evidence>
<dbReference type="Gene3D" id="3.40.50.720">
    <property type="entry name" value="NAD(P)-binding Rossmann-like Domain"/>
    <property type="match status" value="2"/>
</dbReference>
<dbReference type="InterPro" id="IPR006140">
    <property type="entry name" value="D-isomer_DH_NAD-bd"/>
</dbReference>
<evidence type="ECO:0000256" key="4">
    <source>
        <dbReference type="RuleBase" id="RU003719"/>
    </source>
</evidence>
<organism evidence="7 8">
    <name type="scientific">Reticulibacter mediterranei</name>
    <dbReference type="NCBI Taxonomy" id="2778369"/>
    <lineage>
        <taxon>Bacteria</taxon>
        <taxon>Bacillati</taxon>
        <taxon>Chloroflexota</taxon>
        <taxon>Ktedonobacteria</taxon>
        <taxon>Ktedonobacterales</taxon>
        <taxon>Reticulibacteraceae</taxon>
        <taxon>Reticulibacter</taxon>
    </lineage>
</organism>
<dbReference type="Proteomes" id="UP000597444">
    <property type="component" value="Unassembled WGS sequence"/>
</dbReference>
<dbReference type="InterPro" id="IPR006139">
    <property type="entry name" value="D-isomer_2_OHA_DH_cat_dom"/>
</dbReference>
<dbReference type="SUPFAM" id="SSF52283">
    <property type="entry name" value="Formate/glycerate dehydrogenase catalytic domain-like"/>
    <property type="match status" value="1"/>
</dbReference>
<dbReference type="SUPFAM" id="SSF51735">
    <property type="entry name" value="NAD(P)-binding Rossmann-fold domains"/>
    <property type="match status" value="1"/>
</dbReference>
<dbReference type="GO" id="GO:0051287">
    <property type="term" value="F:NAD binding"/>
    <property type="evidence" value="ECO:0007669"/>
    <property type="project" value="InterPro"/>
</dbReference>
<evidence type="ECO:0000256" key="1">
    <source>
        <dbReference type="ARBA" id="ARBA00005854"/>
    </source>
</evidence>
<keyword evidence="2 4" id="KW-0560">Oxidoreductase</keyword>
<dbReference type="Pfam" id="PF02826">
    <property type="entry name" value="2-Hacid_dh_C"/>
    <property type="match status" value="1"/>
</dbReference>
<sequence>MALLWTGTPLRSQALALLEGNATVLVSKLGESTGEWHEEAAAADIIMVRGSTFVTGEVMDRLGARLRIVARSGIGVDRIDLDAATARGILVVNTPDGPTESTAEHAIALLLNLCKQIAVGDRLLRAGRPFPALSEMTPGLETAGATLGLLGLGRIGSRVAAIARELGMKVLAYDPFVSQERAAALDVELCSSIEALLSRVQVVSLHCPSTSETHHLINADTLKLLPTGSYLINVARGALIDHDALYDALSSGHLAGAGLDVFDPEPPIANHPLFSLPNTICTPHIGSYTAAGLERMQVMACEQIVSALRGERPTNLVNPAVWEHQRT</sequence>
<dbReference type="PANTHER" id="PTHR42789:SF1">
    <property type="entry name" value="D-ISOMER SPECIFIC 2-HYDROXYACID DEHYDROGENASE FAMILY PROTEIN (AFU_ORTHOLOGUE AFUA_6G10090)"/>
    <property type="match status" value="1"/>
</dbReference>
<keyword evidence="8" id="KW-1185">Reference proteome</keyword>
<comment type="similarity">
    <text evidence="1 4">Belongs to the D-isomer specific 2-hydroxyacid dehydrogenase family.</text>
</comment>
<dbReference type="InterPro" id="IPR036291">
    <property type="entry name" value="NAD(P)-bd_dom_sf"/>
</dbReference>